<feature type="domain" description="SnoaL-like" evidence="1">
    <location>
        <begin position="13"/>
        <end position="111"/>
    </location>
</feature>
<dbReference type="Proteomes" id="UP001589670">
    <property type="component" value="Unassembled WGS sequence"/>
</dbReference>
<dbReference type="InterPro" id="IPR032710">
    <property type="entry name" value="NTF2-like_dom_sf"/>
</dbReference>
<keyword evidence="3" id="KW-1185">Reference proteome</keyword>
<comment type="caution">
    <text evidence="2">The sequence shown here is derived from an EMBL/GenBank/DDBJ whole genome shotgun (WGS) entry which is preliminary data.</text>
</comment>
<dbReference type="EMBL" id="JBHMEC010000008">
    <property type="protein sequence ID" value="MFB9148910.1"/>
    <property type="molecule type" value="Genomic_DNA"/>
</dbReference>
<evidence type="ECO:0000313" key="2">
    <source>
        <dbReference type="EMBL" id="MFB9148910.1"/>
    </source>
</evidence>
<sequence length="125" mass="13472">MDVTGISTAAIVARGWDAVARGDWDALVADYTEDMVFVMPGQDDVLAGRAAFRAALDGLGALLPGGFAIDRIRQIGDGAEVVSVLDWHCDRLPGGSQLAVLFRFDGGKVAEERWFVDTEQWKAAF</sequence>
<dbReference type="SUPFAM" id="SSF54427">
    <property type="entry name" value="NTF2-like"/>
    <property type="match status" value="1"/>
</dbReference>
<dbReference type="Pfam" id="PF12680">
    <property type="entry name" value="SnoaL_2"/>
    <property type="match status" value="1"/>
</dbReference>
<proteinExistence type="predicted"/>
<protein>
    <submittedName>
        <fullName evidence="2">Nuclear transport factor 2 family protein</fullName>
    </submittedName>
</protein>
<accession>A0ABV5HYT9</accession>
<reference evidence="2 3" key="1">
    <citation type="submission" date="2024-09" db="EMBL/GenBank/DDBJ databases">
        <authorList>
            <person name="Sun Q."/>
            <person name="Mori K."/>
        </authorList>
    </citation>
    <scope>NUCLEOTIDE SEQUENCE [LARGE SCALE GENOMIC DNA]</scope>
    <source>
        <strain evidence="2 3">CECT 9424</strain>
    </source>
</reference>
<evidence type="ECO:0000259" key="1">
    <source>
        <dbReference type="Pfam" id="PF12680"/>
    </source>
</evidence>
<name>A0ABV5HYT9_9RHOB</name>
<dbReference type="InterPro" id="IPR037401">
    <property type="entry name" value="SnoaL-like"/>
</dbReference>
<organism evidence="2 3">
    <name type="scientific">Roseovarius ramblicola</name>
    <dbReference type="NCBI Taxonomy" id="2022336"/>
    <lineage>
        <taxon>Bacteria</taxon>
        <taxon>Pseudomonadati</taxon>
        <taxon>Pseudomonadota</taxon>
        <taxon>Alphaproteobacteria</taxon>
        <taxon>Rhodobacterales</taxon>
        <taxon>Roseobacteraceae</taxon>
        <taxon>Roseovarius</taxon>
    </lineage>
</organism>
<gene>
    <name evidence="2" type="ORF">ACFFU4_04000</name>
</gene>
<dbReference type="RefSeq" id="WP_377067289.1">
    <property type="nucleotide sequence ID" value="NZ_JBHMEC010000008.1"/>
</dbReference>
<dbReference type="Gene3D" id="3.10.450.50">
    <property type="match status" value="1"/>
</dbReference>
<evidence type="ECO:0000313" key="3">
    <source>
        <dbReference type="Proteomes" id="UP001589670"/>
    </source>
</evidence>